<feature type="transmembrane region" description="Helical" evidence="1">
    <location>
        <begin position="52"/>
        <end position="70"/>
    </location>
</feature>
<keyword evidence="1" id="KW-0812">Transmembrane</keyword>
<dbReference type="STRING" id="683125.SAMN05660206_102410"/>
<dbReference type="Proteomes" id="UP000198785">
    <property type="component" value="Unassembled WGS sequence"/>
</dbReference>
<proteinExistence type="predicted"/>
<dbReference type="OrthoDB" id="9797595at2"/>
<evidence type="ECO:0000313" key="2">
    <source>
        <dbReference type="EMBL" id="SFS53382.1"/>
    </source>
</evidence>
<dbReference type="EMBL" id="FOZZ01000002">
    <property type="protein sequence ID" value="SFS53382.1"/>
    <property type="molecule type" value="Genomic_DNA"/>
</dbReference>
<name>A0A1I6QM12_9SPHI</name>
<protein>
    <recommendedName>
        <fullName evidence="4">DUF2892 domain-containing protein</fullName>
    </recommendedName>
</protein>
<organism evidence="2 3">
    <name type="scientific">Sphingobacterium wenxiniae</name>
    <dbReference type="NCBI Taxonomy" id="683125"/>
    <lineage>
        <taxon>Bacteria</taxon>
        <taxon>Pseudomonadati</taxon>
        <taxon>Bacteroidota</taxon>
        <taxon>Sphingobacteriia</taxon>
        <taxon>Sphingobacteriales</taxon>
        <taxon>Sphingobacteriaceae</taxon>
        <taxon>Sphingobacterium</taxon>
    </lineage>
</organism>
<evidence type="ECO:0000256" key="1">
    <source>
        <dbReference type="SAM" id="Phobius"/>
    </source>
</evidence>
<sequence>MSLLDSTLDTIKDKIDHSCTMGEIDDSERILSLISGGFILFYSAKKLFKRPYTAIGGITLGGLLIGRAITGKCPLKGSMRELEEPHESGEVAMIERRYFVNK</sequence>
<keyword evidence="3" id="KW-1185">Reference proteome</keyword>
<dbReference type="RefSeq" id="WP_093363933.1">
    <property type="nucleotide sequence ID" value="NZ_FOZZ01000002.1"/>
</dbReference>
<accession>A0A1I6QM12</accession>
<evidence type="ECO:0000313" key="3">
    <source>
        <dbReference type="Proteomes" id="UP000198785"/>
    </source>
</evidence>
<keyword evidence="1" id="KW-1133">Transmembrane helix</keyword>
<keyword evidence="1" id="KW-0472">Membrane</keyword>
<evidence type="ECO:0008006" key="4">
    <source>
        <dbReference type="Google" id="ProtNLM"/>
    </source>
</evidence>
<gene>
    <name evidence="2" type="ORF">SAMN05660206_102410</name>
</gene>
<dbReference type="AlphaFoldDB" id="A0A1I6QM12"/>
<reference evidence="2 3" key="1">
    <citation type="submission" date="2016-10" db="EMBL/GenBank/DDBJ databases">
        <authorList>
            <person name="de Groot N.N."/>
        </authorList>
    </citation>
    <scope>NUCLEOTIDE SEQUENCE [LARGE SCALE GENOMIC DNA]</scope>
    <source>
        <strain evidence="2 3">DSM 22789</strain>
    </source>
</reference>